<keyword evidence="4" id="KW-1185">Reference proteome</keyword>
<evidence type="ECO:0000313" key="3">
    <source>
        <dbReference type="EMBL" id="KAK3319514.1"/>
    </source>
</evidence>
<dbReference type="InterPro" id="IPR000719">
    <property type="entry name" value="Prot_kinase_dom"/>
</dbReference>
<evidence type="ECO:0000259" key="2">
    <source>
        <dbReference type="PROSITE" id="PS50011"/>
    </source>
</evidence>
<dbReference type="GO" id="GO:0004672">
    <property type="term" value="F:protein kinase activity"/>
    <property type="evidence" value="ECO:0007669"/>
    <property type="project" value="InterPro"/>
</dbReference>
<feature type="region of interest" description="Disordered" evidence="1">
    <location>
        <begin position="277"/>
        <end position="302"/>
    </location>
</feature>
<evidence type="ECO:0000313" key="4">
    <source>
        <dbReference type="Proteomes" id="UP001286456"/>
    </source>
</evidence>
<dbReference type="PROSITE" id="PS50011">
    <property type="entry name" value="PROTEIN_KINASE_DOM"/>
    <property type="match status" value="1"/>
</dbReference>
<dbReference type="InterPro" id="IPR011009">
    <property type="entry name" value="Kinase-like_dom_sf"/>
</dbReference>
<protein>
    <submittedName>
        <fullName evidence="3">Prion-inhibition and propagation-domain-containing protein</fullName>
    </submittedName>
</protein>
<dbReference type="PANTHER" id="PTHR37542">
    <property type="entry name" value="HELO DOMAIN-CONTAINING PROTEIN-RELATED"/>
    <property type="match status" value="1"/>
</dbReference>
<reference evidence="3" key="2">
    <citation type="submission" date="2023-06" db="EMBL/GenBank/DDBJ databases">
        <authorList>
            <consortium name="Lawrence Berkeley National Laboratory"/>
            <person name="Haridas S."/>
            <person name="Hensen N."/>
            <person name="Bonometti L."/>
            <person name="Westerberg I."/>
            <person name="Brannstrom I.O."/>
            <person name="Guillou S."/>
            <person name="Cros-Aarteil S."/>
            <person name="Calhoun S."/>
            <person name="Kuo A."/>
            <person name="Mondo S."/>
            <person name="Pangilinan J."/>
            <person name="Riley R."/>
            <person name="Labutti K."/>
            <person name="Andreopoulos B."/>
            <person name="Lipzen A."/>
            <person name="Chen C."/>
            <person name="Yanf M."/>
            <person name="Daum C."/>
            <person name="Ng V."/>
            <person name="Clum A."/>
            <person name="Steindorff A."/>
            <person name="Ohm R."/>
            <person name="Martin F."/>
            <person name="Silar P."/>
            <person name="Natvig D."/>
            <person name="Lalanne C."/>
            <person name="Gautier V."/>
            <person name="Ament-Velasquez S.L."/>
            <person name="Kruys A."/>
            <person name="Hutchinson M.I."/>
            <person name="Powell A.J."/>
            <person name="Barry K."/>
            <person name="Miller A.N."/>
            <person name="Grigoriev I.V."/>
            <person name="Debuchy R."/>
            <person name="Gladieux P."/>
            <person name="Thoren M.H."/>
            <person name="Johannesson H."/>
        </authorList>
    </citation>
    <scope>NUCLEOTIDE SEQUENCE</scope>
    <source>
        <strain evidence="3">SMH4131-1</strain>
    </source>
</reference>
<dbReference type="Pfam" id="PF14479">
    <property type="entry name" value="HeLo"/>
    <property type="match status" value="1"/>
</dbReference>
<comment type="caution">
    <text evidence="3">The sequence shown here is derived from an EMBL/GenBank/DDBJ whole genome shotgun (WGS) entry which is preliminary data.</text>
</comment>
<dbReference type="GO" id="GO:0005524">
    <property type="term" value="F:ATP binding"/>
    <property type="evidence" value="ECO:0007669"/>
    <property type="project" value="InterPro"/>
</dbReference>
<reference evidence="3" key="1">
    <citation type="journal article" date="2023" name="Mol. Phylogenet. Evol.">
        <title>Genome-scale phylogeny and comparative genomics of the fungal order Sordariales.</title>
        <authorList>
            <person name="Hensen N."/>
            <person name="Bonometti L."/>
            <person name="Westerberg I."/>
            <person name="Brannstrom I.O."/>
            <person name="Guillou S."/>
            <person name="Cros-Aarteil S."/>
            <person name="Calhoun S."/>
            <person name="Haridas S."/>
            <person name="Kuo A."/>
            <person name="Mondo S."/>
            <person name="Pangilinan J."/>
            <person name="Riley R."/>
            <person name="LaButti K."/>
            <person name="Andreopoulos B."/>
            <person name="Lipzen A."/>
            <person name="Chen C."/>
            <person name="Yan M."/>
            <person name="Daum C."/>
            <person name="Ng V."/>
            <person name="Clum A."/>
            <person name="Steindorff A."/>
            <person name="Ohm R.A."/>
            <person name="Martin F."/>
            <person name="Silar P."/>
            <person name="Natvig D.O."/>
            <person name="Lalanne C."/>
            <person name="Gautier V."/>
            <person name="Ament-Velasquez S.L."/>
            <person name="Kruys A."/>
            <person name="Hutchinson M.I."/>
            <person name="Powell A.J."/>
            <person name="Barry K."/>
            <person name="Miller A.N."/>
            <person name="Grigoriev I.V."/>
            <person name="Debuchy R."/>
            <person name="Gladieux P."/>
            <person name="Hiltunen Thoren M."/>
            <person name="Johannesson H."/>
        </authorList>
    </citation>
    <scope>NUCLEOTIDE SEQUENCE</scope>
    <source>
        <strain evidence="3">SMH4131-1</strain>
    </source>
</reference>
<organism evidence="3 4">
    <name type="scientific">Cercophora scortea</name>
    <dbReference type="NCBI Taxonomy" id="314031"/>
    <lineage>
        <taxon>Eukaryota</taxon>
        <taxon>Fungi</taxon>
        <taxon>Dikarya</taxon>
        <taxon>Ascomycota</taxon>
        <taxon>Pezizomycotina</taxon>
        <taxon>Sordariomycetes</taxon>
        <taxon>Sordariomycetidae</taxon>
        <taxon>Sordariales</taxon>
        <taxon>Lasiosphaeriaceae</taxon>
        <taxon>Cercophora</taxon>
    </lineage>
</organism>
<sequence length="633" mass="69089">MKPMDGISLAGVGVVSMAMQCFSAVTASISLIQDMKDLDSKSALLRCKLQIEQHLLLTWGQEHGLMDGTLEARVPDATCRRLILAVLRNMLGLVVETDKLRSRYGLDHVSQLSSDAGPSEQKVLGARVETQGSSSVPIANFTSLDISAAATAAQDGNGSSSNIELDVYGINTAETQTALQKWKMSAQWTRKFKWLIKDATKFNELVDHLRYFNQSLDRLTDSRHRTLLGAGSALVTHSSPADLQVIEAASASLYPEFSAAAAICRRTAEVEAGEVGNAGGPGVYPQQPGAANTTSTPSPQRATRIASSQVRLAHKSASKTLTAGTYASPHLGERAVLVHWRPFRDPLNAATSDKTTRRIESTALILSQAKPQTLAVLDCLGYMVADDGSRLGYVFSFPRDASPDRTPRTLLQLLTPTPESRYGIPPPPLELRIQLAHRLCTTVYWLHVGGLVHKGIRPDNILLFRHGAERTERLADPFLLGFDHSRRDDDQTVTRTASTPDQDLYRHPDFFSAATTRTTKLHDLYSLGLVLLEIGSWFPLAQLAAGAGRGRGRDMNAPPDSSSSAWELREHLLMDGGPVAQLAYRTGTRYMELVRTCLRGSFDVTEEDLDLDGTAVQGAFCREVVEELDKVCL</sequence>
<accession>A0AAE0I740</accession>
<evidence type="ECO:0000256" key="1">
    <source>
        <dbReference type="SAM" id="MobiDB-lite"/>
    </source>
</evidence>
<dbReference type="AlphaFoldDB" id="A0AAE0I740"/>
<dbReference type="EMBL" id="JAUEPO010000006">
    <property type="protein sequence ID" value="KAK3319514.1"/>
    <property type="molecule type" value="Genomic_DNA"/>
</dbReference>
<dbReference type="SUPFAM" id="SSF56112">
    <property type="entry name" value="Protein kinase-like (PK-like)"/>
    <property type="match status" value="1"/>
</dbReference>
<dbReference type="InterPro" id="IPR029498">
    <property type="entry name" value="HeLo_dom"/>
</dbReference>
<dbReference type="Proteomes" id="UP001286456">
    <property type="component" value="Unassembled WGS sequence"/>
</dbReference>
<proteinExistence type="predicted"/>
<feature type="compositionally biased region" description="Polar residues" evidence="1">
    <location>
        <begin position="289"/>
        <end position="302"/>
    </location>
</feature>
<keyword evidence="3" id="KW-0034">Amyloid</keyword>
<dbReference type="InterPro" id="IPR038305">
    <property type="entry name" value="HeLo_sf"/>
</dbReference>
<dbReference type="Gene3D" id="1.10.510.10">
    <property type="entry name" value="Transferase(Phosphotransferase) domain 1"/>
    <property type="match status" value="1"/>
</dbReference>
<keyword evidence="3" id="KW-0640">Prion</keyword>
<feature type="domain" description="Protein kinase" evidence="2">
    <location>
        <begin position="315"/>
        <end position="633"/>
    </location>
</feature>
<name>A0AAE0I740_9PEZI</name>
<dbReference type="Gene3D" id="1.20.120.1020">
    <property type="entry name" value="Prion-inhibition and propagation, HeLo domain"/>
    <property type="match status" value="1"/>
</dbReference>
<gene>
    <name evidence="3" type="ORF">B0T19DRAFT_404089</name>
</gene>